<evidence type="ECO:0000313" key="3">
    <source>
        <dbReference type="Proteomes" id="UP001497516"/>
    </source>
</evidence>
<evidence type="ECO:0000256" key="1">
    <source>
        <dbReference type="SAM" id="Phobius"/>
    </source>
</evidence>
<organism evidence="2 3">
    <name type="scientific">Linum trigynum</name>
    <dbReference type="NCBI Taxonomy" id="586398"/>
    <lineage>
        <taxon>Eukaryota</taxon>
        <taxon>Viridiplantae</taxon>
        <taxon>Streptophyta</taxon>
        <taxon>Embryophyta</taxon>
        <taxon>Tracheophyta</taxon>
        <taxon>Spermatophyta</taxon>
        <taxon>Magnoliopsida</taxon>
        <taxon>eudicotyledons</taxon>
        <taxon>Gunneridae</taxon>
        <taxon>Pentapetalae</taxon>
        <taxon>rosids</taxon>
        <taxon>fabids</taxon>
        <taxon>Malpighiales</taxon>
        <taxon>Linaceae</taxon>
        <taxon>Linum</taxon>
    </lineage>
</organism>
<proteinExistence type="predicted"/>
<dbReference type="EMBL" id="OZ034815">
    <property type="protein sequence ID" value="CAL1372167.1"/>
    <property type="molecule type" value="Genomic_DNA"/>
</dbReference>
<sequence length="100" mass="11180">MNERICFANNASLLNLEVRRELAHWDVGQIPYRKLLVLLVVVLSLILLLTHVSFSWIDLMDDSHSFSQFLHLVLASGVKRTKQQKGGSTTDGPYTTAIAG</sequence>
<keyword evidence="1" id="KW-1133">Transmembrane helix</keyword>
<dbReference type="Proteomes" id="UP001497516">
    <property type="component" value="Chromosome 2"/>
</dbReference>
<protein>
    <submittedName>
        <fullName evidence="2">Uncharacterized protein</fullName>
    </submittedName>
</protein>
<feature type="transmembrane region" description="Helical" evidence="1">
    <location>
        <begin position="35"/>
        <end position="57"/>
    </location>
</feature>
<keyword evidence="1" id="KW-0472">Membrane</keyword>
<gene>
    <name evidence="2" type="ORF">LTRI10_LOCUS14190</name>
</gene>
<keyword evidence="1" id="KW-0812">Transmembrane</keyword>
<reference evidence="2 3" key="1">
    <citation type="submission" date="2024-04" db="EMBL/GenBank/DDBJ databases">
        <authorList>
            <person name="Fracassetti M."/>
        </authorList>
    </citation>
    <scope>NUCLEOTIDE SEQUENCE [LARGE SCALE GENOMIC DNA]</scope>
</reference>
<keyword evidence="3" id="KW-1185">Reference proteome</keyword>
<evidence type="ECO:0000313" key="2">
    <source>
        <dbReference type="EMBL" id="CAL1372167.1"/>
    </source>
</evidence>
<dbReference type="AlphaFoldDB" id="A0AAV2DFH4"/>
<name>A0AAV2DFH4_9ROSI</name>
<accession>A0AAV2DFH4</accession>